<protein>
    <recommendedName>
        <fullName evidence="5">Excalibur calcium-binding domain-containing protein</fullName>
    </recommendedName>
</protein>
<dbReference type="PROSITE" id="PS51257">
    <property type="entry name" value="PROKAR_LIPOPROTEIN"/>
    <property type="match status" value="1"/>
</dbReference>
<dbReference type="Proteomes" id="UP000186221">
    <property type="component" value="Unassembled WGS sequence"/>
</dbReference>
<evidence type="ECO:0008006" key="5">
    <source>
        <dbReference type="Google" id="ProtNLM"/>
    </source>
</evidence>
<evidence type="ECO:0000313" key="3">
    <source>
        <dbReference type="EMBL" id="SIS89741.1"/>
    </source>
</evidence>
<dbReference type="RefSeq" id="WP_076484979.1">
    <property type="nucleotide sequence ID" value="NZ_FTOG01000006.1"/>
</dbReference>
<evidence type="ECO:0000313" key="4">
    <source>
        <dbReference type="Proteomes" id="UP000186221"/>
    </source>
</evidence>
<feature type="region of interest" description="Disordered" evidence="1">
    <location>
        <begin position="191"/>
        <end position="223"/>
    </location>
</feature>
<name>A0A1N7MUW2_9RHOB</name>
<dbReference type="STRING" id="453582.SAMN05421580_106201"/>
<keyword evidence="4" id="KW-1185">Reference proteome</keyword>
<dbReference type="EMBL" id="FTOG01000006">
    <property type="protein sequence ID" value="SIS89741.1"/>
    <property type="molecule type" value="Genomic_DNA"/>
</dbReference>
<dbReference type="OrthoDB" id="7951357at2"/>
<sequence length="223" mass="22291">MRKLLVFSVPVLALAACDPPVPNSAAGVGFGDYQTYLHQREAELRGQPAAAAPAPAQAVAPGGAYGTTGYGATPVTSAAGQAEASAPMATTASDGTIGADTLAALRATSATEAPAAPAAQDAGAPLDAMAPAANPVVTRGATGPNLAAYALSATNAPGQPVYKRGGFKLIKTERACAKYVSPDLAQMAFLERGGPQKDPGNLDPDGDGFACGWDPRPFQAARQ</sequence>
<dbReference type="AlphaFoldDB" id="A0A1N7MUW2"/>
<evidence type="ECO:0000256" key="1">
    <source>
        <dbReference type="SAM" id="MobiDB-lite"/>
    </source>
</evidence>
<feature type="chain" id="PRO_5012817378" description="Excalibur calcium-binding domain-containing protein" evidence="2">
    <location>
        <begin position="16"/>
        <end position="223"/>
    </location>
</feature>
<feature type="signal peptide" evidence="2">
    <location>
        <begin position="1"/>
        <end position="15"/>
    </location>
</feature>
<accession>A0A1N7MUW2</accession>
<reference evidence="4" key="1">
    <citation type="submission" date="2017-01" db="EMBL/GenBank/DDBJ databases">
        <authorList>
            <person name="Varghese N."/>
            <person name="Submissions S."/>
        </authorList>
    </citation>
    <scope>NUCLEOTIDE SEQUENCE [LARGE SCALE GENOMIC DNA]</scope>
    <source>
        <strain evidence="4">DSM 19945</strain>
    </source>
</reference>
<evidence type="ECO:0000256" key="2">
    <source>
        <dbReference type="SAM" id="SignalP"/>
    </source>
</evidence>
<proteinExistence type="predicted"/>
<organism evidence="3 4">
    <name type="scientific">Rhodobacter aestuarii</name>
    <dbReference type="NCBI Taxonomy" id="453582"/>
    <lineage>
        <taxon>Bacteria</taxon>
        <taxon>Pseudomonadati</taxon>
        <taxon>Pseudomonadota</taxon>
        <taxon>Alphaproteobacteria</taxon>
        <taxon>Rhodobacterales</taxon>
        <taxon>Rhodobacter group</taxon>
        <taxon>Rhodobacter</taxon>
    </lineage>
</organism>
<keyword evidence="2" id="KW-0732">Signal</keyword>
<gene>
    <name evidence="3" type="ORF">SAMN05421580_106201</name>
</gene>